<dbReference type="InterPro" id="IPR036678">
    <property type="entry name" value="MutS_con_dom_sf"/>
</dbReference>
<dbReference type="SMART" id="SM00534">
    <property type="entry name" value="MUTSac"/>
    <property type="match status" value="1"/>
</dbReference>
<evidence type="ECO:0000256" key="3">
    <source>
        <dbReference type="ARBA" id="ARBA00022763"/>
    </source>
</evidence>
<dbReference type="GO" id="GO:0030983">
    <property type="term" value="F:mismatched DNA binding"/>
    <property type="evidence" value="ECO:0007669"/>
    <property type="project" value="InterPro"/>
</dbReference>
<dbReference type="InterPro" id="IPR000432">
    <property type="entry name" value="DNA_mismatch_repair_MutS_C"/>
</dbReference>
<dbReference type="InterPro" id="IPR036187">
    <property type="entry name" value="DNA_mismatch_repair_MutS_sf"/>
</dbReference>
<keyword evidence="4" id="KW-0067">ATP-binding</keyword>
<comment type="caution">
    <text evidence="9">The sequence shown here is derived from an EMBL/GenBank/DDBJ whole genome shotgun (WGS) entry which is preliminary data.</text>
</comment>
<dbReference type="Pfam" id="PF05192">
    <property type="entry name" value="MutS_III"/>
    <property type="match status" value="1"/>
</dbReference>
<keyword evidence="7" id="KW-0175">Coiled coil</keyword>
<evidence type="ECO:0000256" key="1">
    <source>
        <dbReference type="ARBA" id="ARBA00006271"/>
    </source>
</evidence>
<sequence>FFRALTDPKREGNDARTIRIFCRGDYYTVHGREAERVADHVFKSRSVMRVWRGNAAKRQAETTDGLPTVCVSKVLFEQCLKVMLLERRCPVELYEKKAGKGWFREAAASPGDPTAFADVLGDDCIVDSPAVVYVSVTEHSGISRVALSYVDTVSSRIGAVEFDDSPHLSLLSSYLVQLSAADIRHGPSPTPALARLLTTVDLPHRPIEASTKALGGWTAVGQLCGWGGETGRLEEQRAREGLTEASQKGLGALVQALGLGNAESTGAYHWVPPSSSYMLLTHSDAQTLGVFDAAAVGAAKGSATSLYKVLNKTLTPMGSRLLSAYLRHPLIDKTEILRRQGVVGALVSDGYGRAALRDDCLKLVPNLDYLFRKLARGKPTLRDLVKLYFFCVRLPTLVSAAQPLDDGSYATRLSEIQTKVGNFVALVETTVDLDALLQHEYRILPSFDAELASLDGEMRELRDGLEGELEAAARKLGPKVGKHVRLGSTTTQGYFLRVPRSGSAAVNKAKGYSVIESRAQGIKFSSVKLRQLSQQLTSLEAEYSAAQGAIEAKVFDVACSFATPFREASVVVAELDVLAAFAHVSVQQSPQWVCPRVSDASGCLHLSQCRHALLDAMPDETGLVPNDVKLGERDPMDEPVFDNEGAEAPPRFVYITGPNMGGKTTYLKAAGLVTVLAQVGCYVPCEAALVGIRDRVAVRAGAGDSLLKGLSTFMAEMLDIAGILEAANPRSLVLVDELGRGTSVFDGFGLAWAVAEDLVQRAGSLVLFATHIHELTLMGKGETKVGNVHAEAEYEDGQLHLTYKFPEGASSRSFGLEVAKMAGFPQCVLDDAQSLVHGGQGSMVVGPNLDEATVAEAAQQIGLARIAHEEWVRQGRPEADKERVRQGLEAAIANYDTTVGVAEGLGADQS</sequence>
<dbReference type="InterPro" id="IPR045076">
    <property type="entry name" value="MutS"/>
</dbReference>
<dbReference type="AlphaFoldDB" id="A0A9K3GLB2"/>
<dbReference type="GO" id="GO:0006312">
    <property type="term" value="P:mitotic recombination"/>
    <property type="evidence" value="ECO:0007669"/>
    <property type="project" value="TreeGrafter"/>
</dbReference>
<dbReference type="Gene3D" id="1.10.1420.10">
    <property type="match status" value="2"/>
</dbReference>
<dbReference type="GO" id="GO:0005524">
    <property type="term" value="F:ATP binding"/>
    <property type="evidence" value="ECO:0007669"/>
    <property type="project" value="UniProtKB-KW"/>
</dbReference>
<dbReference type="GO" id="GO:0140664">
    <property type="term" value="F:ATP-dependent DNA damage sensor activity"/>
    <property type="evidence" value="ECO:0007669"/>
    <property type="project" value="InterPro"/>
</dbReference>
<dbReference type="Pfam" id="PF05190">
    <property type="entry name" value="MutS_IV"/>
    <property type="match status" value="1"/>
</dbReference>
<keyword evidence="10" id="KW-1185">Reference proteome</keyword>
<evidence type="ECO:0000313" key="10">
    <source>
        <dbReference type="Proteomes" id="UP000265618"/>
    </source>
</evidence>
<name>A0A9K3GLB2_9EUKA</name>
<feature type="domain" description="DNA mismatch repair proteins mutS family" evidence="8">
    <location>
        <begin position="731"/>
        <end position="747"/>
    </location>
</feature>
<keyword evidence="3" id="KW-0227">DNA damage</keyword>
<dbReference type="Gene3D" id="3.30.420.110">
    <property type="entry name" value="MutS, connector domain"/>
    <property type="match status" value="1"/>
</dbReference>
<evidence type="ECO:0000256" key="2">
    <source>
        <dbReference type="ARBA" id="ARBA00022741"/>
    </source>
</evidence>
<evidence type="ECO:0000256" key="4">
    <source>
        <dbReference type="ARBA" id="ARBA00022840"/>
    </source>
</evidence>
<dbReference type="SMART" id="SM00533">
    <property type="entry name" value="MUTSd"/>
    <property type="match status" value="1"/>
</dbReference>
<dbReference type="GO" id="GO:0006298">
    <property type="term" value="P:mismatch repair"/>
    <property type="evidence" value="ECO:0007669"/>
    <property type="project" value="InterPro"/>
</dbReference>
<evidence type="ECO:0000256" key="6">
    <source>
        <dbReference type="ARBA" id="ARBA00023204"/>
    </source>
</evidence>
<keyword evidence="6" id="KW-0234">DNA repair</keyword>
<dbReference type="InterPro" id="IPR016151">
    <property type="entry name" value="DNA_mismatch_repair_MutS_N"/>
</dbReference>
<gene>
    <name evidence="9" type="ORF">KIPB_008250</name>
</gene>
<proteinExistence type="inferred from homology"/>
<dbReference type="InterPro" id="IPR007696">
    <property type="entry name" value="DNA_mismatch_repair_MutS_core"/>
</dbReference>
<dbReference type="InterPro" id="IPR007861">
    <property type="entry name" value="DNA_mismatch_repair_MutS_clamp"/>
</dbReference>
<dbReference type="InterPro" id="IPR011184">
    <property type="entry name" value="DNA_mismatch_repair_Msh2"/>
</dbReference>
<dbReference type="Pfam" id="PF00488">
    <property type="entry name" value="MutS_V"/>
    <property type="match status" value="1"/>
</dbReference>
<dbReference type="SUPFAM" id="SSF48334">
    <property type="entry name" value="DNA repair protein MutS, domain III"/>
    <property type="match status" value="1"/>
</dbReference>
<dbReference type="GO" id="GO:0032301">
    <property type="term" value="C:MutSalpha complex"/>
    <property type="evidence" value="ECO:0007669"/>
    <property type="project" value="TreeGrafter"/>
</dbReference>
<feature type="coiled-coil region" evidence="7">
    <location>
        <begin position="522"/>
        <end position="549"/>
    </location>
</feature>
<dbReference type="PANTHER" id="PTHR11361:SF35">
    <property type="entry name" value="DNA MISMATCH REPAIR PROTEIN MSH2"/>
    <property type="match status" value="1"/>
</dbReference>
<dbReference type="SUPFAM" id="SSF52540">
    <property type="entry name" value="P-loop containing nucleoside triphosphate hydrolases"/>
    <property type="match status" value="1"/>
</dbReference>
<dbReference type="PANTHER" id="PTHR11361">
    <property type="entry name" value="DNA MISMATCH REPAIR PROTEIN MUTS FAMILY MEMBER"/>
    <property type="match status" value="1"/>
</dbReference>
<feature type="non-terminal residue" evidence="9">
    <location>
        <position position="910"/>
    </location>
</feature>
<dbReference type="PROSITE" id="PS00486">
    <property type="entry name" value="DNA_MISMATCH_REPAIR_2"/>
    <property type="match status" value="1"/>
</dbReference>
<evidence type="ECO:0000256" key="7">
    <source>
        <dbReference type="SAM" id="Coils"/>
    </source>
</evidence>
<comment type="similarity">
    <text evidence="1">Belongs to the DNA mismatch repair MutS family.</text>
</comment>
<evidence type="ECO:0000259" key="8">
    <source>
        <dbReference type="PROSITE" id="PS00486"/>
    </source>
</evidence>
<dbReference type="Gene3D" id="3.40.1170.10">
    <property type="entry name" value="DNA repair protein MutS, domain I"/>
    <property type="match status" value="1"/>
</dbReference>
<evidence type="ECO:0000313" key="9">
    <source>
        <dbReference type="EMBL" id="GIQ86400.1"/>
    </source>
</evidence>
<dbReference type="PIRSF" id="PIRSF005813">
    <property type="entry name" value="MSH2"/>
    <property type="match status" value="1"/>
</dbReference>
<keyword evidence="5" id="KW-0238">DNA-binding</keyword>
<dbReference type="InterPro" id="IPR027417">
    <property type="entry name" value="P-loop_NTPase"/>
</dbReference>
<dbReference type="Proteomes" id="UP000265618">
    <property type="component" value="Unassembled WGS sequence"/>
</dbReference>
<dbReference type="EMBL" id="BDIP01002510">
    <property type="protein sequence ID" value="GIQ86400.1"/>
    <property type="molecule type" value="Genomic_DNA"/>
</dbReference>
<evidence type="ECO:0000256" key="5">
    <source>
        <dbReference type="ARBA" id="ARBA00023125"/>
    </source>
</evidence>
<keyword evidence="2" id="KW-0547">Nucleotide-binding</keyword>
<dbReference type="OrthoDB" id="295033at2759"/>
<protein>
    <submittedName>
        <fullName evidence="9">DNA mismatch repair protein Msh2</fullName>
    </submittedName>
</protein>
<organism evidence="9 10">
    <name type="scientific">Kipferlia bialata</name>
    <dbReference type="NCBI Taxonomy" id="797122"/>
    <lineage>
        <taxon>Eukaryota</taxon>
        <taxon>Metamonada</taxon>
        <taxon>Carpediemonas-like organisms</taxon>
        <taxon>Kipferlia</taxon>
    </lineage>
</organism>
<accession>A0A9K3GLB2</accession>
<reference evidence="9 10" key="1">
    <citation type="journal article" date="2018" name="PLoS ONE">
        <title>The draft genome of Kipferlia bialata reveals reductive genome evolution in fornicate parasites.</title>
        <authorList>
            <person name="Tanifuji G."/>
            <person name="Takabayashi S."/>
            <person name="Kume K."/>
            <person name="Takagi M."/>
            <person name="Nakayama T."/>
            <person name="Kamikawa R."/>
            <person name="Inagaki Y."/>
            <person name="Hashimoto T."/>
        </authorList>
    </citation>
    <scope>NUCLEOTIDE SEQUENCE [LARGE SCALE GENOMIC DNA]</scope>
    <source>
        <strain evidence="9">NY0173</strain>
    </source>
</reference>
<dbReference type="Gene3D" id="3.40.50.300">
    <property type="entry name" value="P-loop containing nucleotide triphosphate hydrolases"/>
    <property type="match status" value="1"/>
</dbReference>